<evidence type="ECO:0000313" key="2">
    <source>
        <dbReference type="Proteomes" id="UP000799779"/>
    </source>
</evidence>
<dbReference type="Proteomes" id="UP000799779">
    <property type="component" value="Unassembled WGS sequence"/>
</dbReference>
<accession>A0A6A5WS97</accession>
<name>A0A6A5WS97_9PLEO</name>
<proteinExistence type="predicted"/>
<organism evidence="1 2">
    <name type="scientific">Amniculicola lignicola CBS 123094</name>
    <dbReference type="NCBI Taxonomy" id="1392246"/>
    <lineage>
        <taxon>Eukaryota</taxon>
        <taxon>Fungi</taxon>
        <taxon>Dikarya</taxon>
        <taxon>Ascomycota</taxon>
        <taxon>Pezizomycotina</taxon>
        <taxon>Dothideomycetes</taxon>
        <taxon>Pleosporomycetidae</taxon>
        <taxon>Pleosporales</taxon>
        <taxon>Amniculicolaceae</taxon>
        <taxon>Amniculicola</taxon>
    </lineage>
</organism>
<reference evidence="1" key="1">
    <citation type="journal article" date="2020" name="Stud. Mycol.">
        <title>101 Dothideomycetes genomes: a test case for predicting lifestyles and emergence of pathogens.</title>
        <authorList>
            <person name="Haridas S."/>
            <person name="Albert R."/>
            <person name="Binder M."/>
            <person name="Bloem J."/>
            <person name="Labutti K."/>
            <person name="Salamov A."/>
            <person name="Andreopoulos B."/>
            <person name="Baker S."/>
            <person name="Barry K."/>
            <person name="Bills G."/>
            <person name="Bluhm B."/>
            <person name="Cannon C."/>
            <person name="Castanera R."/>
            <person name="Culley D."/>
            <person name="Daum C."/>
            <person name="Ezra D."/>
            <person name="Gonzalez J."/>
            <person name="Henrissat B."/>
            <person name="Kuo A."/>
            <person name="Liang C."/>
            <person name="Lipzen A."/>
            <person name="Lutzoni F."/>
            <person name="Magnuson J."/>
            <person name="Mondo S."/>
            <person name="Nolan M."/>
            <person name="Ohm R."/>
            <person name="Pangilinan J."/>
            <person name="Park H.-J."/>
            <person name="Ramirez L."/>
            <person name="Alfaro M."/>
            <person name="Sun H."/>
            <person name="Tritt A."/>
            <person name="Yoshinaga Y."/>
            <person name="Zwiers L.-H."/>
            <person name="Turgeon B."/>
            <person name="Goodwin S."/>
            <person name="Spatafora J."/>
            <person name="Crous P."/>
            <person name="Grigoriev I."/>
        </authorList>
    </citation>
    <scope>NUCLEOTIDE SEQUENCE</scope>
    <source>
        <strain evidence="1">CBS 123094</strain>
    </source>
</reference>
<dbReference type="EMBL" id="ML977571">
    <property type="protein sequence ID" value="KAF2003669.1"/>
    <property type="molecule type" value="Genomic_DNA"/>
</dbReference>
<dbReference type="OrthoDB" id="3788755at2759"/>
<protein>
    <submittedName>
        <fullName evidence="1">Uncharacterized protein</fullName>
    </submittedName>
</protein>
<gene>
    <name evidence="1" type="ORF">P154DRAFT_532043</name>
</gene>
<sequence>MCHTEHVFHLKCRHWGRERFSGDPCIRSRIVDGRHTGCGYIESLGSVNSDDFCHRCKYRETIGNHWTPFAQVSNGGLAKIEEKRRQRSLVLEALHPPLDCRHRWFHQWKAIWRPPRNQARFLI</sequence>
<keyword evidence="2" id="KW-1185">Reference proteome</keyword>
<dbReference type="AlphaFoldDB" id="A0A6A5WS97"/>
<evidence type="ECO:0000313" key="1">
    <source>
        <dbReference type="EMBL" id="KAF2003669.1"/>
    </source>
</evidence>